<dbReference type="Pfam" id="PF11013">
    <property type="entry name" value="DUF2851"/>
    <property type="match status" value="1"/>
</dbReference>
<dbReference type="eggNOG" id="ENOG502Z7XW">
    <property type="taxonomic scope" value="Bacteria"/>
</dbReference>
<name>A0A0S7E8A6_9FLAO</name>
<evidence type="ECO:0000313" key="2">
    <source>
        <dbReference type="Proteomes" id="UP000069030"/>
    </source>
</evidence>
<dbReference type="InterPro" id="IPR021272">
    <property type="entry name" value="DUF2851"/>
</dbReference>
<accession>A0A0S7E8A6</accession>
<sequence length="427" mass="49966">MKEAFLHYVWANQLFNSKDLYTTSNESLNILSTGTFTGLDGPDFFNARICIADQEWAGNVEIHIKASDWYAHHHERDQRYDSVILHVVWEYDIPVFRLDGSEISVFVLKNYVDQQVLEKCTQLFLRKNHLNCEDSIGAVDPCIWTFWKEKLFLERLIEKTKPMEQLLLETNNHWEHVFFCFLAKSFGLNANGEAFYDAVRHLPIVSIYKQSQSLLQIEALLFGVTGLLEEEYELEDDYVKDIKREWIFLRHKYTISVSSPSPIRFFQLRPPNFPTIRLAQLSSWLYHQQIPVVKILTTTDLDYFYQLFDIKVSSYWETHYVFNKVSKKQAKKLTKDFIDLVIINVILPMQIIYQKSISHEDYDISDIITLAESIKAEKNSIVSLFSSYNITAINAVDSQALVHLKKKYCDSNRCIECAVGKEFLKKS</sequence>
<dbReference type="EMBL" id="CP013690">
    <property type="protein sequence ID" value="ALU25183.1"/>
    <property type="molecule type" value="Genomic_DNA"/>
</dbReference>
<proteinExistence type="predicted"/>
<dbReference type="Proteomes" id="UP000069030">
    <property type="component" value="Chromosome"/>
</dbReference>
<evidence type="ECO:0000313" key="1">
    <source>
        <dbReference type="EMBL" id="ALU25183.1"/>
    </source>
</evidence>
<organism evidence="1 2">
    <name type="scientific">Myroides odoratimimus</name>
    <dbReference type="NCBI Taxonomy" id="76832"/>
    <lineage>
        <taxon>Bacteria</taxon>
        <taxon>Pseudomonadati</taxon>
        <taxon>Bacteroidota</taxon>
        <taxon>Flavobacteriia</taxon>
        <taxon>Flavobacteriales</taxon>
        <taxon>Flavobacteriaceae</taxon>
        <taxon>Myroides</taxon>
    </lineage>
</organism>
<dbReference type="AlphaFoldDB" id="A0A0S7E8A6"/>
<dbReference type="RefSeq" id="WP_006259614.1">
    <property type="nucleotide sequence ID" value="NZ_BCMQ01000005.1"/>
</dbReference>
<reference evidence="1 2" key="1">
    <citation type="journal article" date="2016" name="J. Zhejiang Univ. Sci. B">
        <title>Antibiotic resistance mechanisms of Myroides sp.</title>
        <authorList>
            <person name="Hu S."/>
            <person name="Yuan S."/>
            <person name="Qu H."/>
            <person name="Jiang T."/>
            <person name="Zhou Y."/>
            <person name="Wang M."/>
            <person name="Ming D."/>
        </authorList>
    </citation>
    <scope>NUCLEOTIDE SEQUENCE [LARGE SCALE GENOMIC DNA]</scope>
    <source>
        <strain evidence="1 2">PR63039</strain>
    </source>
</reference>
<gene>
    <name evidence="1" type="ORF">AS202_02980</name>
</gene>
<protein>
    <submittedName>
        <fullName evidence="1">Uncharacterized protein</fullName>
    </submittedName>
</protein>
<dbReference type="KEGG" id="mod:AS202_02980"/>